<proteinExistence type="predicted"/>
<feature type="compositionally biased region" description="Basic and acidic residues" evidence="1">
    <location>
        <begin position="237"/>
        <end position="250"/>
    </location>
</feature>
<feature type="compositionally biased region" description="Basic and acidic residues" evidence="1">
    <location>
        <begin position="156"/>
        <end position="175"/>
    </location>
</feature>
<dbReference type="EC" id="1.14.13.149" evidence="2"/>
<evidence type="ECO:0000256" key="1">
    <source>
        <dbReference type="SAM" id="MobiDB-lite"/>
    </source>
</evidence>
<feature type="compositionally biased region" description="Low complexity" evidence="1">
    <location>
        <begin position="82"/>
        <end position="96"/>
    </location>
</feature>
<dbReference type="EMBL" id="CADCVI010000086">
    <property type="protein sequence ID" value="CAA9465082.1"/>
    <property type="molecule type" value="Genomic_DNA"/>
</dbReference>
<feature type="non-terminal residue" evidence="2">
    <location>
        <position position="1"/>
    </location>
</feature>
<gene>
    <name evidence="2" type="ORF">AVDCRST_MAG25-1417</name>
</gene>
<sequence>EHRTSRRNGPGSAGARRRERVSRRERRRAGGPRQPDRGDRRQRVLSRPSRLGVGRRRAFAGIDRRVRRDNAGQARTVAGDLPAPGGAPVAEPADGLAGRGRPGAALLGQLSRRPAAELVERRRGARAGRAGGERGLGVRRGVPVRGASQEGSSHPGRGEAHVGLRREPRSSDRLRGPGPRAVAGARQRPVPGDAVLVRAGGRRGHRGVEGRGAREDEQRGDAPEVPRPDRAAPQGLRRGDTGGAERERAEMGVQGPAMERMESAAAPFGEAEGNGV</sequence>
<evidence type="ECO:0000313" key="2">
    <source>
        <dbReference type="EMBL" id="CAA9465082.1"/>
    </source>
</evidence>
<keyword evidence="2" id="KW-0560">Oxidoreductase</keyword>
<feature type="region of interest" description="Disordered" evidence="1">
    <location>
        <begin position="1"/>
        <end position="276"/>
    </location>
</feature>
<feature type="compositionally biased region" description="Basic and acidic residues" evidence="1">
    <location>
        <begin position="206"/>
        <end position="230"/>
    </location>
</feature>
<feature type="non-terminal residue" evidence="2">
    <location>
        <position position="276"/>
    </location>
</feature>
<feature type="compositionally biased region" description="Basic residues" evidence="1">
    <location>
        <begin position="15"/>
        <end position="30"/>
    </location>
</feature>
<protein>
    <submittedName>
        <fullName evidence="2">1,2-phenylacetyl-CoA epoxidase, subunit C</fullName>
        <ecNumber evidence="2">1.14.13.149</ecNumber>
    </submittedName>
</protein>
<dbReference type="AlphaFoldDB" id="A0A6J4RCB1"/>
<organism evidence="2">
    <name type="scientific">uncultured Rubrobacteraceae bacterium</name>
    <dbReference type="NCBI Taxonomy" id="349277"/>
    <lineage>
        <taxon>Bacteria</taxon>
        <taxon>Bacillati</taxon>
        <taxon>Actinomycetota</taxon>
        <taxon>Rubrobacteria</taxon>
        <taxon>Rubrobacterales</taxon>
        <taxon>Rubrobacteraceae</taxon>
        <taxon>environmental samples</taxon>
    </lineage>
</organism>
<reference evidence="2" key="1">
    <citation type="submission" date="2020-02" db="EMBL/GenBank/DDBJ databases">
        <authorList>
            <person name="Meier V. D."/>
        </authorList>
    </citation>
    <scope>NUCLEOTIDE SEQUENCE</scope>
    <source>
        <strain evidence="2">AVDCRST_MAG25</strain>
    </source>
</reference>
<dbReference type="GO" id="GO:0097266">
    <property type="term" value="F:phenylacetyl-CoA 1,2-epoxidase activity"/>
    <property type="evidence" value="ECO:0007669"/>
    <property type="project" value="UniProtKB-EC"/>
</dbReference>
<accession>A0A6J4RCB1</accession>
<name>A0A6J4RCB1_9ACTN</name>